<evidence type="ECO:0000313" key="2">
    <source>
        <dbReference type="Proteomes" id="UP000295600"/>
    </source>
</evidence>
<gene>
    <name evidence="1" type="ORF">EV202_12746</name>
</gene>
<evidence type="ECO:0000313" key="1">
    <source>
        <dbReference type="EMBL" id="TCO88163.1"/>
    </source>
</evidence>
<dbReference type="Proteomes" id="UP000295600">
    <property type="component" value="Unassembled WGS sequence"/>
</dbReference>
<reference evidence="1 2" key="1">
    <citation type="submission" date="2019-03" db="EMBL/GenBank/DDBJ databases">
        <title>Genomic Encyclopedia of Type Strains, Phase IV (KMG-IV): sequencing the most valuable type-strain genomes for metagenomic binning, comparative biology and taxonomic classification.</title>
        <authorList>
            <person name="Goeker M."/>
        </authorList>
    </citation>
    <scope>NUCLEOTIDE SEQUENCE [LARGE SCALE GENOMIC DNA]</scope>
    <source>
        <strain evidence="1 2">DSM 23917</strain>
    </source>
</reference>
<dbReference type="RefSeq" id="WP_131927289.1">
    <property type="nucleotide sequence ID" value="NZ_SLXB01000027.1"/>
</dbReference>
<name>A0A4R2LF54_9BACE</name>
<dbReference type="EMBL" id="SLXB01000027">
    <property type="protein sequence ID" value="TCO88163.1"/>
    <property type="molecule type" value="Genomic_DNA"/>
</dbReference>
<proteinExistence type="predicted"/>
<sequence>MNVIQRPRPREFCGSMQDYVIDTDVTISFAVRYGNRTILDEEYVPDGNNQVRVRRLGQFCELALWGVWCAGENTPQSDAAGVFTFLINGVEDASSLVMFSRLRTKKDAMAPGCLSEVSVKVTRPGAKEYVSGYPLQNTAGDKFGFKLIAYREDDSSEESFIAVAGTEDDAATAFTVDVSPETVVSAFPDVDIARYQVAVNGGSMMFYIDRTLVAEQWCFRFKNVYDMPETLTASGGMKMAGSNESETSVMYGVERKFGLKVTDEYTVNSGTVMLQSDYKLWHNLLNAQEAEIFVDGEWLPVVITKQKFEREFRRSLLKTVEFSFRMADPENNNLVGL</sequence>
<organism evidence="1 2">
    <name type="scientific">Prevotella heparinolytica</name>
    <dbReference type="NCBI Taxonomy" id="28113"/>
    <lineage>
        <taxon>Bacteria</taxon>
        <taxon>Pseudomonadati</taxon>
        <taxon>Bacteroidota</taxon>
        <taxon>Bacteroidia</taxon>
        <taxon>Bacteroidales</taxon>
        <taxon>Bacteroidaceae</taxon>
        <taxon>Bacteroides</taxon>
    </lineage>
</organism>
<protein>
    <submittedName>
        <fullName evidence="1">Uncharacterized protein</fullName>
    </submittedName>
</protein>
<dbReference type="AlphaFoldDB" id="A0A4R2LF54"/>
<accession>A0A4R2LF54</accession>
<comment type="caution">
    <text evidence="1">The sequence shown here is derived from an EMBL/GenBank/DDBJ whole genome shotgun (WGS) entry which is preliminary data.</text>
</comment>